<dbReference type="PANTHER" id="PTHR11203">
    <property type="entry name" value="CLEAVAGE AND POLYADENYLATION SPECIFICITY FACTOR FAMILY MEMBER"/>
    <property type="match status" value="1"/>
</dbReference>
<reference evidence="6" key="1">
    <citation type="submission" date="2019-05" db="EMBL/GenBank/DDBJ databases">
        <title>Isolation, diversity and antifungal activity of Actinobacteria from wheat.</title>
        <authorList>
            <person name="Yu B."/>
        </authorList>
    </citation>
    <scope>NUCLEOTIDE SEQUENCE [LARGE SCALE GENOMIC DNA]</scope>
    <source>
        <strain evidence="6">NEAU-HEGS1-5</strain>
    </source>
</reference>
<proteinExistence type="predicted"/>
<protein>
    <submittedName>
        <fullName evidence="6">MBL fold metallo-hydrolase</fullName>
    </submittedName>
</protein>
<feature type="region of interest" description="Disordered" evidence="3">
    <location>
        <begin position="176"/>
        <end position="198"/>
    </location>
</feature>
<evidence type="ECO:0000313" key="7">
    <source>
        <dbReference type="Proteomes" id="UP000309033"/>
    </source>
</evidence>
<evidence type="ECO:0000256" key="2">
    <source>
        <dbReference type="SAM" id="Coils"/>
    </source>
</evidence>
<dbReference type="Gene3D" id="3.60.15.10">
    <property type="entry name" value="Ribonuclease Z/Hydroxyacylglutathione hydrolase-like"/>
    <property type="match status" value="1"/>
</dbReference>
<dbReference type="OrthoDB" id="2971563at2"/>
<dbReference type="GO" id="GO:0004521">
    <property type="term" value="F:RNA endonuclease activity"/>
    <property type="evidence" value="ECO:0007669"/>
    <property type="project" value="TreeGrafter"/>
</dbReference>
<dbReference type="Pfam" id="PF07521">
    <property type="entry name" value="RMMBL"/>
    <property type="match status" value="1"/>
</dbReference>
<feature type="domain" description="Metallo-beta-lactamase" evidence="4">
    <location>
        <begin position="258"/>
        <end position="476"/>
    </location>
</feature>
<dbReference type="SUPFAM" id="SSF56281">
    <property type="entry name" value="Metallo-hydrolase/oxidoreductase"/>
    <property type="match status" value="1"/>
</dbReference>
<dbReference type="Gene3D" id="3.40.50.10890">
    <property type="match status" value="1"/>
</dbReference>
<dbReference type="Pfam" id="PF00753">
    <property type="entry name" value="Lactamase_B"/>
    <property type="match status" value="1"/>
</dbReference>
<dbReference type="SMART" id="SM00849">
    <property type="entry name" value="Lactamase_B"/>
    <property type="match status" value="1"/>
</dbReference>
<dbReference type="InterPro" id="IPR050698">
    <property type="entry name" value="MBL"/>
</dbReference>
<keyword evidence="7" id="KW-1185">Reference proteome</keyword>
<dbReference type="InterPro" id="IPR001279">
    <property type="entry name" value="Metallo-B-lactamas"/>
</dbReference>
<feature type="domain" description="Beta-Casp" evidence="5">
    <location>
        <begin position="489"/>
        <end position="595"/>
    </location>
</feature>
<dbReference type="GO" id="GO:0016787">
    <property type="term" value="F:hydrolase activity"/>
    <property type="evidence" value="ECO:0007669"/>
    <property type="project" value="UniProtKB-KW"/>
</dbReference>
<evidence type="ECO:0000313" key="6">
    <source>
        <dbReference type="EMBL" id="TLP54804.1"/>
    </source>
</evidence>
<dbReference type="InterPro" id="IPR036866">
    <property type="entry name" value="RibonucZ/Hydroxyglut_hydro"/>
</dbReference>
<evidence type="ECO:0000256" key="3">
    <source>
        <dbReference type="SAM" id="MobiDB-lite"/>
    </source>
</evidence>
<sequence length="682" mass="74073">MTDLLLPVLHAAAEVILSRPGMAGRGHDAERFTADNRQVIVDALVRVPALRARLREDLAADHGQPEAKAVVTLLLSPDDDVVRAGLRLAERLNRESATRRTLRKRHQEKTDDLRSRLATAKGRHEHSDRAFQSARGALADAEKRAEELDTQVAALQRRLHDPRVLASNLLAILQRAPDADDEGPEARDPRNLRTGQGQGSELPLILAAQAAGIAPEVLATAFQAIAAPPQPVPAPHRVTVTGERHLRVHPIGAAEEIGGSSVLVEAGGTRLLVDAGLRPGDPALPPRDIDQALTGPIHAVVVTHAHTDHCGYVPALVERLPDLRILATPETTVLMPRMWADSAKLMSDRERLYRQWGAGGEVLYSRRAVEAAVQRCEEIPFGAVRRIGDLSVELFPAGHILGAAGVVVRAGDQRVVVTGDISGFRQETVDGYSLPDSAREADLLVMESTCCTEDHSARETRVTDLVRAVEEVYTAGGRVLIPAFALGRAQEIAMIMRRHLPHVPVLLDGMAADVTSSFERITADRPAPLRILGNGVSRARRPDDLNLFASGVVITTSGMLTGGPAVQWAARILPEPRSALFLSGYQDEESSGARLLRLVEEQAPHLSINDHGVQKEVPLRARVEMMRLSAHADRRGLIDIADEVGAREVMLVHGLRHRQRDFAKVLQVRGHTPATTARWGSD</sequence>
<dbReference type="SMART" id="SM01027">
    <property type="entry name" value="Beta-Casp"/>
    <property type="match status" value="1"/>
</dbReference>
<dbReference type="PANTHER" id="PTHR11203:SF37">
    <property type="entry name" value="INTEGRATOR COMPLEX SUBUNIT 11"/>
    <property type="match status" value="1"/>
</dbReference>
<dbReference type="Proteomes" id="UP000309033">
    <property type="component" value="Unassembled WGS sequence"/>
</dbReference>
<dbReference type="EMBL" id="VANP01000012">
    <property type="protein sequence ID" value="TLP54804.1"/>
    <property type="molecule type" value="Genomic_DNA"/>
</dbReference>
<dbReference type="CDD" id="cd16295">
    <property type="entry name" value="TTHA0252-CPSF-like_MBL-fold"/>
    <property type="match status" value="1"/>
</dbReference>
<evidence type="ECO:0000256" key="1">
    <source>
        <dbReference type="ARBA" id="ARBA00022801"/>
    </source>
</evidence>
<keyword evidence="2" id="KW-0175">Coiled coil</keyword>
<dbReference type="InterPro" id="IPR022712">
    <property type="entry name" value="Beta_Casp"/>
</dbReference>
<keyword evidence="1" id="KW-0378">Hydrolase</keyword>
<gene>
    <name evidence="6" type="ORF">FED44_27010</name>
</gene>
<dbReference type="InterPro" id="IPR011108">
    <property type="entry name" value="RMMBL"/>
</dbReference>
<comment type="caution">
    <text evidence="6">The sequence shown here is derived from an EMBL/GenBank/DDBJ whole genome shotgun (WGS) entry which is preliminary data.</text>
</comment>
<evidence type="ECO:0000259" key="5">
    <source>
        <dbReference type="SMART" id="SM01027"/>
    </source>
</evidence>
<name>A0A5R8YNG4_9ACTN</name>
<dbReference type="Pfam" id="PF10996">
    <property type="entry name" value="Beta-Casp"/>
    <property type="match status" value="1"/>
</dbReference>
<dbReference type="AlphaFoldDB" id="A0A5R8YNG4"/>
<feature type="coiled-coil region" evidence="2">
    <location>
        <begin position="131"/>
        <end position="158"/>
    </location>
</feature>
<feature type="region of interest" description="Disordered" evidence="3">
    <location>
        <begin position="96"/>
        <end position="131"/>
    </location>
</feature>
<organism evidence="6 7">
    <name type="scientific">Microbispora triticiradicis</name>
    <dbReference type="NCBI Taxonomy" id="2200763"/>
    <lineage>
        <taxon>Bacteria</taxon>
        <taxon>Bacillati</taxon>
        <taxon>Actinomycetota</taxon>
        <taxon>Actinomycetes</taxon>
        <taxon>Streptosporangiales</taxon>
        <taxon>Streptosporangiaceae</taxon>
        <taxon>Microbispora</taxon>
    </lineage>
</organism>
<evidence type="ECO:0000259" key="4">
    <source>
        <dbReference type="SMART" id="SM00849"/>
    </source>
</evidence>
<accession>A0A5R8YNG4</accession>